<sequence length="467" mass="52422">MDKEKRSYAPHVLAIPYPGQGHINPMFQFCKRLVSKGLKATIALTTFTSNSIHSPPLSNSSLQFDTISDGYDEGGFKQAGDVQAYLTRLEATGSRTLAELIKRHERSEHPIDCIVYDAFMPWAVEVAKQFGLAGATFFTQPCAVDYIYYRVHHGLLKLPVESSSLPVSIPGLPLLELEDMPSFIYKLGSYPAYLELLSNQFGNVDKADYVLVNTFYQLEAQVVDSMSKVSPLMTIGPTIPSLYLDKRIENDCDYGLNLFQFDPSTCFEWLSNKPKRSVVYISFGSIANLGDEQMEEIVWGLKRTNYYFLWVVRASKETKLPKKFVEETSHKGLLVGWSPQLEVLASEAIGCFFSHCGWNSTIEALSLGVPIVAMPQWTDQTMNAKFVQDVWKVGIRVKVNEKGIVEREEVEACIKEVMEGERGEEIKKNSIKWMDLAKEAVSEGGTSDKDIDEFISKLTNPLYASSS</sequence>
<organism evidence="1 2">
    <name type="scientific">Camellia lanceoleosa</name>
    <dbReference type="NCBI Taxonomy" id="1840588"/>
    <lineage>
        <taxon>Eukaryota</taxon>
        <taxon>Viridiplantae</taxon>
        <taxon>Streptophyta</taxon>
        <taxon>Embryophyta</taxon>
        <taxon>Tracheophyta</taxon>
        <taxon>Spermatophyta</taxon>
        <taxon>Magnoliopsida</taxon>
        <taxon>eudicotyledons</taxon>
        <taxon>Gunneridae</taxon>
        <taxon>Pentapetalae</taxon>
        <taxon>asterids</taxon>
        <taxon>Ericales</taxon>
        <taxon>Theaceae</taxon>
        <taxon>Camellia</taxon>
    </lineage>
</organism>
<proteinExistence type="predicted"/>
<keyword evidence="2" id="KW-1185">Reference proteome</keyword>
<name>A0ACC0HC25_9ERIC</name>
<comment type="caution">
    <text evidence="1">The sequence shown here is derived from an EMBL/GenBank/DDBJ whole genome shotgun (WGS) entry which is preliminary data.</text>
</comment>
<reference evidence="1 2" key="1">
    <citation type="journal article" date="2022" name="Plant J.">
        <title>Chromosome-level genome of Camellia lanceoleosa provides a valuable resource for understanding genome evolution and self-incompatibility.</title>
        <authorList>
            <person name="Gong W."/>
            <person name="Xiao S."/>
            <person name="Wang L."/>
            <person name="Liao Z."/>
            <person name="Chang Y."/>
            <person name="Mo W."/>
            <person name="Hu G."/>
            <person name="Li W."/>
            <person name="Zhao G."/>
            <person name="Zhu H."/>
            <person name="Hu X."/>
            <person name="Ji K."/>
            <person name="Xiang X."/>
            <person name="Song Q."/>
            <person name="Yuan D."/>
            <person name="Jin S."/>
            <person name="Zhang L."/>
        </authorList>
    </citation>
    <scope>NUCLEOTIDE SEQUENCE [LARGE SCALE GENOMIC DNA]</scope>
    <source>
        <strain evidence="1">SQ_2022a</strain>
    </source>
</reference>
<dbReference type="Proteomes" id="UP001060215">
    <property type="component" value="Chromosome 5"/>
</dbReference>
<evidence type="ECO:0000313" key="1">
    <source>
        <dbReference type="EMBL" id="KAI8010651.1"/>
    </source>
</evidence>
<dbReference type="EMBL" id="CM045762">
    <property type="protein sequence ID" value="KAI8010651.1"/>
    <property type="molecule type" value="Genomic_DNA"/>
</dbReference>
<protein>
    <submittedName>
        <fullName evidence="1">Flavonol 7-O-beta-glucosyltransferase UGT74F1</fullName>
    </submittedName>
</protein>
<accession>A0ACC0HC25</accession>
<evidence type="ECO:0000313" key="2">
    <source>
        <dbReference type="Proteomes" id="UP001060215"/>
    </source>
</evidence>
<gene>
    <name evidence="1" type="ORF">LOK49_LG06G02005</name>
</gene>